<dbReference type="GO" id="GO:0016020">
    <property type="term" value="C:membrane"/>
    <property type="evidence" value="ECO:0007669"/>
    <property type="project" value="InterPro"/>
</dbReference>
<feature type="transmembrane region" description="Helical" evidence="1">
    <location>
        <begin position="136"/>
        <end position="159"/>
    </location>
</feature>
<protein>
    <recommendedName>
        <fullName evidence="4">Sodium:glutamate symporter</fullName>
    </recommendedName>
</protein>
<organism evidence="2 3">
    <name type="scientific">Paenirhodobacter huangdaonensis</name>
    <dbReference type="NCBI Taxonomy" id="2501515"/>
    <lineage>
        <taxon>Bacteria</taxon>
        <taxon>Pseudomonadati</taxon>
        <taxon>Pseudomonadota</taxon>
        <taxon>Alphaproteobacteria</taxon>
        <taxon>Rhodobacterales</taxon>
        <taxon>Rhodobacter group</taxon>
        <taxon>Paenirhodobacter</taxon>
    </lineage>
</organism>
<dbReference type="InterPro" id="IPR004445">
    <property type="entry name" value="GltS"/>
</dbReference>
<feature type="transmembrane region" description="Helical" evidence="1">
    <location>
        <begin position="100"/>
        <end position="124"/>
    </location>
</feature>
<feature type="transmembrane region" description="Helical" evidence="1">
    <location>
        <begin position="62"/>
        <end position="80"/>
    </location>
</feature>
<dbReference type="AlphaFoldDB" id="A0A443LMD6"/>
<name>A0A443LMD6_9RHOB</name>
<dbReference type="Proteomes" id="UP000288071">
    <property type="component" value="Unassembled WGS sequence"/>
</dbReference>
<dbReference type="RefSeq" id="WP_128157107.1">
    <property type="nucleotide sequence ID" value="NZ_JBHSOM010000008.1"/>
</dbReference>
<feature type="transmembrane region" description="Helical" evidence="1">
    <location>
        <begin position="321"/>
        <end position="342"/>
    </location>
</feature>
<feature type="transmembrane region" description="Helical" evidence="1">
    <location>
        <begin position="259"/>
        <end position="276"/>
    </location>
</feature>
<dbReference type="PANTHER" id="PTHR36178:SF1">
    <property type="entry name" value="SODIUM_GLUTAMATE SYMPORTER"/>
    <property type="match status" value="1"/>
</dbReference>
<gene>
    <name evidence="2" type="ORF">EOW66_14965</name>
</gene>
<keyword evidence="1" id="KW-0812">Transmembrane</keyword>
<dbReference type="GO" id="GO:0015501">
    <property type="term" value="F:glutamate:sodium symporter activity"/>
    <property type="evidence" value="ECO:0007669"/>
    <property type="project" value="InterPro"/>
</dbReference>
<feature type="transmembrane region" description="Helical" evidence="1">
    <location>
        <begin position="387"/>
        <end position="406"/>
    </location>
</feature>
<feature type="transmembrane region" description="Helical" evidence="1">
    <location>
        <begin position="227"/>
        <end position="247"/>
    </location>
</feature>
<evidence type="ECO:0000313" key="3">
    <source>
        <dbReference type="Proteomes" id="UP000288071"/>
    </source>
</evidence>
<dbReference type="GO" id="GO:0015813">
    <property type="term" value="P:L-glutamate transmembrane transport"/>
    <property type="evidence" value="ECO:0007669"/>
    <property type="project" value="InterPro"/>
</dbReference>
<accession>A0A443LMD6</accession>
<dbReference type="PANTHER" id="PTHR36178">
    <property type="entry name" value="SLR0625 PROTEIN"/>
    <property type="match status" value="1"/>
</dbReference>
<feature type="transmembrane region" description="Helical" evidence="1">
    <location>
        <begin position="354"/>
        <end position="372"/>
    </location>
</feature>
<evidence type="ECO:0000256" key="1">
    <source>
        <dbReference type="SAM" id="Phobius"/>
    </source>
</evidence>
<keyword evidence="3" id="KW-1185">Reference proteome</keyword>
<keyword evidence="1" id="KW-1133">Transmembrane helix</keyword>
<evidence type="ECO:0008006" key="4">
    <source>
        <dbReference type="Google" id="ProtNLM"/>
    </source>
</evidence>
<evidence type="ECO:0000313" key="2">
    <source>
        <dbReference type="EMBL" id="RWR50303.1"/>
    </source>
</evidence>
<sequence>MLGIAGLVLGVVALLHLGYALSARLPVALRMALPAAVLAGLAGLGGRLVLERHAPVKAMLAPLLEFGLLLPGMLLLPVMVASSVGERAGGATQRSSNIGAMAAAGIVLFGLQVALGGFLGAAIARALPDLEVYNTFGLELVAGFVGGHATAGVIGSILHKLGNPDWALAQALAVTYASIGLVLGVATGLAAVELRRRRSGGAEVRRAAGTTAEVSPAEPAARRRQRFGVTLLVVLAGVALTLGMHRLARWAGVPMIENVPVWVLGLLLARLVWIALRNSPAGRQVDVASRDRIAGYFSDLAVVAALLSLPVEMIGAYALPVAVISCVGLVATAIVVAAFSALAFSNARFERAMLIYGTATGVYLTGLLLLRAADPDGRTSTLRDGSLAYPLMAVVSLVALPAIAVLGMAHGPVVMGSMGIGICLLGVLAMAIRRLSVTQSLML</sequence>
<feature type="transmembrane region" description="Helical" evidence="1">
    <location>
        <begin position="296"/>
        <end position="315"/>
    </location>
</feature>
<comment type="caution">
    <text evidence="2">The sequence shown here is derived from an EMBL/GenBank/DDBJ whole genome shotgun (WGS) entry which is preliminary data.</text>
</comment>
<reference evidence="2 3" key="2">
    <citation type="submission" date="2019-01" db="EMBL/GenBank/DDBJ databases">
        <title>Sinorhodobacter populi sp. nov. isolated from the symptomatic bark tissue of Populus euramericana canker.</title>
        <authorList>
            <person name="Xu G."/>
        </authorList>
    </citation>
    <scope>NUCLEOTIDE SEQUENCE [LARGE SCALE GENOMIC DNA]</scope>
    <source>
        <strain evidence="2 3">CGMCC 1.12963</strain>
    </source>
</reference>
<feature type="transmembrane region" description="Helical" evidence="1">
    <location>
        <begin position="413"/>
        <end position="432"/>
    </location>
</feature>
<reference evidence="3" key="1">
    <citation type="submission" date="2019-01" db="EMBL/GenBank/DDBJ databases">
        <title>Sinorhodobacter populi sp. nov. isolated from the symptomatic bark tissue of Populus euramericana canker.</title>
        <authorList>
            <person name="Li Y."/>
        </authorList>
    </citation>
    <scope>NUCLEOTIDE SEQUENCE [LARGE SCALE GENOMIC DNA]</scope>
    <source>
        <strain evidence="3">CGMCC 1.12963</strain>
    </source>
</reference>
<dbReference type="EMBL" id="SAVA01000009">
    <property type="protein sequence ID" value="RWR50303.1"/>
    <property type="molecule type" value="Genomic_DNA"/>
</dbReference>
<feature type="transmembrane region" description="Helical" evidence="1">
    <location>
        <begin position="32"/>
        <end position="50"/>
    </location>
</feature>
<feature type="transmembrane region" description="Helical" evidence="1">
    <location>
        <begin position="171"/>
        <end position="192"/>
    </location>
</feature>
<keyword evidence="1" id="KW-0472">Membrane</keyword>
<proteinExistence type="predicted"/>